<organism evidence="10 11">
    <name type="scientific">Candidatus Aeolococcus gillhamiae</name>
    <dbReference type="NCBI Taxonomy" id="3127015"/>
    <lineage>
        <taxon>Bacteria</taxon>
        <taxon>Bacillati</taxon>
        <taxon>Candidatus Dormiibacterota</taxon>
        <taxon>Candidatus Dormibacteria</taxon>
        <taxon>Candidatus Aeolococcales</taxon>
        <taxon>Candidatus Aeolococcaceae</taxon>
        <taxon>Candidatus Aeolococcus</taxon>
    </lineage>
</organism>
<gene>
    <name evidence="10" type="primary">accC</name>
    <name evidence="10" type="ORF">JF886_01470</name>
</gene>
<evidence type="ECO:0000256" key="6">
    <source>
        <dbReference type="ARBA" id="ARBA00023267"/>
    </source>
</evidence>
<dbReference type="InterPro" id="IPR011054">
    <property type="entry name" value="Rudment_hybrid_motif"/>
</dbReference>
<dbReference type="NCBIfam" id="NF006367">
    <property type="entry name" value="PRK08591.1"/>
    <property type="match status" value="1"/>
</dbReference>
<dbReference type="Pfam" id="PF02785">
    <property type="entry name" value="Biotin_carb_C"/>
    <property type="match status" value="1"/>
</dbReference>
<feature type="domain" description="Biotin carboxylation" evidence="9">
    <location>
        <begin position="1"/>
        <end position="444"/>
    </location>
</feature>
<dbReference type="GO" id="GO:0005524">
    <property type="term" value="F:ATP binding"/>
    <property type="evidence" value="ECO:0007669"/>
    <property type="project" value="UniProtKB-UniRule"/>
</dbReference>
<dbReference type="PROSITE" id="PS00866">
    <property type="entry name" value="CPSASE_1"/>
    <property type="match status" value="1"/>
</dbReference>
<evidence type="ECO:0000256" key="2">
    <source>
        <dbReference type="ARBA" id="ARBA00022598"/>
    </source>
</evidence>
<sequence length="480" mass="51728">MFTKVLVANRGEIALRVIRGCRDLGVATVAVHSEADRTAAFVLLADEAVEIGPAPSAQSYLVIDRIIDAAKATGAEAIHPGYGFLSENQQFARACADNGIVFIGPSPEAMAAMGEKVPARQRMRDSGVPIVPGSDALEDVEGAVAAATEVGYPVLIKASAGGGGIGMRVAHDEKELRESLEAAQSTAQRAFGNATVFLERYVDSPRHIEIQVLADTHGNIVHLGERECSIQRRHQKILEEAPSPTIDAATRARMGEAAVTAARAVGYVNAGTVEFIYSNGEFFFLEMNTRLQVEHPITELVYGVDLVVEQLRIAAGEVLQLRQEDLVPRGHAIECRVNAERYAKNFMPSPGQVTGYREPSGPGVRVDSSLAAPGMVSPNYDPMIAKLIVWAPTRELAIARMRRALLEYAITGISTNMCYHLAILDDPDFISGDYTTHFIEGHPELIAAAEAWEERKQPFLRVLRDPARAAAIAAAAVAVS</sequence>
<dbReference type="EMBL" id="JAEKNS010000022">
    <property type="protein sequence ID" value="MBJ7593525.1"/>
    <property type="molecule type" value="Genomic_DNA"/>
</dbReference>
<dbReference type="InterPro" id="IPR016185">
    <property type="entry name" value="PreATP-grasp_dom_sf"/>
</dbReference>
<protein>
    <recommendedName>
        <fullName evidence="1">biotin carboxylase</fullName>
        <ecNumber evidence="1">6.3.4.14</ecNumber>
    </recommendedName>
</protein>
<comment type="caution">
    <text evidence="10">The sequence shown here is derived from an EMBL/GenBank/DDBJ whole genome shotgun (WGS) entry which is preliminary data.</text>
</comment>
<accession>A0A934MYG3</accession>
<dbReference type="FunFam" id="3.30.1490.20:FF:000003">
    <property type="entry name" value="acetyl-CoA carboxylase isoform X1"/>
    <property type="match status" value="1"/>
</dbReference>
<dbReference type="InterPro" id="IPR005481">
    <property type="entry name" value="BC-like_N"/>
</dbReference>
<dbReference type="SUPFAM" id="SSF52440">
    <property type="entry name" value="PreATP-grasp domain"/>
    <property type="match status" value="1"/>
</dbReference>
<keyword evidence="6" id="KW-0092">Biotin</keyword>
<dbReference type="SUPFAM" id="SSF56059">
    <property type="entry name" value="Glutathione synthetase ATP-binding domain-like"/>
    <property type="match status" value="1"/>
</dbReference>
<dbReference type="SUPFAM" id="SSF51246">
    <property type="entry name" value="Rudiment single hybrid motif"/>
    <property type="match status" value="1"/>
</dbReference>
<dbReference type="InterPro" id="IPR050856">
    <property type="entry name" value="Biotin_carboxylase_complex"/>
</dbReference>
<dbReference type="AlphaFoldDB" id="A0A934MYG3"/>
<dbReference type="InterPro" id="IPR004549">
    <property type="entry name" value="Acetyl_CoA_COase_biotin_COase"/>
</dbReference>
<dbReference type="PROSITE" id="PS50975">
    <property type="entry name" value="ATP_GRASP"/>
    <property type="match status" value="1"/>
</dbReference>
<evidence type="ECO:0000313" key="11">
    <source>
        <dbReference type="Proteomes" id="UP000606991"/>
    </source>
</evidence>
<dbReference type="NCBIfam" id="TIGR00514">
    <property type="entry name" value="accC"/>
    <property type="match status" value="1"/>
</dbReference>
<dbReference type="InterPro" id="IPR005479">
    <property type="entry name" value="CPAse_ATP-bd"/>
</dbReference>
<evidence type="ECO:0000256" key="3">
    <source>
        <dbReference type="ARBA" id="ARBA00022741"/>
    </source>
</evidence>
<dbReference type="Pfam" id="PF02786">
    <property type="entry name" value="CPSase_L_D2"/>
    <property type="match status" value="1"/>
</dbReference>
<dbReference type="GO" id="GO:0004075">
    <property type="term" value="F:biotin carboxylase activity"/>
    <property type="evidence" value="ECO:0007669"/>
    <property type="project" value="UniProtKB-EC"/>
</dbReference>
<reference evidence="10 11" key="1">
    <citation type="submission" date="2020-10" db="EMBL/GenBank/DDBJ databases">
        <title>Ca. Dormibacterota MAGs.</title>
        <authorList>
            <person name="Montgomery K."/>
        </authorList>
    </citation>
    <scope>NUCLEOTIDE SEQUENCE [LARGE SCALE GENOMIC DNA]</scope>
    <source>
        <strain evidence="10">SC8812_S17_18</strain>
    </source>
</reference>
<dbReference type="InterPro" id="IPR011764">
    <property type="entry name" value="Biotin_carboxylation_dom"/>
</dbReference>
<evidence type="ECO:0000256" key="5">
    <source>
        <dbReference type="ARBA" id="ARBA00022842"/>
    </source>
</evidence>
<keyword evidence="5" id="KW-0460">Magnesium</keyword>
<proteinExistence type="predicted"/>
<evidence type="ECO:0000313" key="10">
    <source>
        <dbReference type="EMBL" id="MBJ7593525.1"/>
    </source>
</evidence>
<feature type="domain" description="ATP-grasp" evidence="8">
    <location>
        <begin position="120"/>
        <end position="315"/>
    </location>
</feature>
<evidence type="ECO:0000256" key="1">
    <source>
        <dbReference type="ARBA" id="ARBA00013263"/>
    </source>
</evidence>
<keyword evidence="2 10" id="KW-0436">Ligase</keyword>
<dbReference type="GO" id="GO:0046872">
    <property type="term" value="F:metal ion binding"/>
    <property type="evidence" value="ECO:0007669"/>
    <property type="project" value="InterPro"/>
</dbReference>
<dbReference type="Proteomes" id="UP000606991">
    <property type="component" value="Unassembled WGS sequence"/>
</dbReference>
<dbReference type="RefSeq" id="WP_337308886.1">
    <property type="nucleotide sequence ID" value="NZ_JAEKNS010000022.1"/>
</dbReference>
<dbReference type="PANTHER" id="PTHR18866">
    <property type="entry name" value="CARBOXYLASE:PYRUVATE/ACETYL-COA/PROPIONYL-COA CARBOXYLASE"/>
    <property type="match status" value="1"/>
</dbReference>
<evidence type="ECO:0000256" key="4">
    <source>
        <dbReference type="ARBA" id="ARBA00022840"/>
    </source>
</evidence>
<dbReference type="SMART" id="SM00878">
    <property type="entry name" value="Biotin_carb_C"/>
    <property type="match status" value="1"/>
</dbReference>
<dbReference type="PANTHER" id="PTHR18866:SF33">
    <property type="entry name" value="METHYLCROTONOYL-COA CARBOXYLASE SUBUNIT ALPHA, MITOCHONDRIAL-RELATED"/>
    <property type="match status" value="1"/>
</dbReference>
<dbReference type="FunFam" id="3.40.50.20:FF:000010">
    <property type="entry name" value="Propionyl-CoA carboxylase subunit alpha"/>
    <property type="match status" value="1"/>
</dbReference>
<dbReference type="InterPro" id="IPR011761">
    <property type="entry name" value="ATP-grasp"/>
</dbReference>
<keyword evidence="4 7" id="KW-0067">ATP-binding</keyword>
<dbReference type="InterPro" id="IPR005482">
    <property type="entry name" value="Biotin_COase_C"/>
</dbReference>
<evidence type="ECO:0000259" key="9">
    <source>
        <dbReference type="PROSITE" id="PS50979"/>
    </source>
</evidence>
<dbReference type="Gene3D" id="3.30.470.20">
    <property type="entry name" value="ATP-grasp fold, B domain"/>
    <property type="match status" value="1"/>
</dbReference>
<evidence type="ECO:0000256" key="7">
    <source>
        <dbReference type="PROSITE-ProRule" id="PRU00409"/>
    </source>
</evidence>
<dbReference type="PROSITE" id="PS00867">
    <property type="entry name" value="CPSASE_2"/>
    <property type="match status" value="1"/>
</dbReference>
<dbReference type="FunFam" id="3.30.470.20:FF:000028">
    <property type="entry name" value="Methylcrotonoyl-CoA carboxylase subunit alpha, mitochondrial"/>
    <property type="match status" value="1"/>
</dbReference>
<evidence type="ECO:0000259" key="8">
    <source>
        <dbReference type="PROSITE" id="PS50975"/>
    </source>
</evidence>
<dbReference type="Pfam" id="PF00289">
    <property type="entry name" value="Biotin_carb_N"/>
    <property type="match status" value="1"/>
</dbReference>
<name>A0A934MYG3_9BACT</name>
<keyword evidence="3 7" id="KW-0547">Nucleotide-binding</keyword>
<dbReference type="EC" id="6.3.4.14" evidence="1"/>
<dbReference type="PROSITE" id="PS50979">
    <property type="entry name" value="BC"/>
    <property type="match status" value="1"/>
</dbReference>